<dbReference type="GO" id="GO:0016020">
    <property type="term" value="C:membrane"/>
    <property type="evidence" value="ECO:0007669"/>
    <property type="project" value="UniProtKB-ARBA"/>
</dbReference>
<sequence length="50" mass="5002">MQPGFIGGIPGGMEVGVVLILTVLLFGADRIPRLAQSVGESMGATGTGDD</sequence>
<dbReference type="Proteomes" id="UP001596414">
    <property type="component" value="Unassembled WGS sequence"/>
</dbReference>
<keyword evidence="6" id="KW-0811">Translocation</keyword>
<keyword evidence="4" id="KW-0653">Protein transport</keyword>
<dbReference type="InterPro" id="IPR003369">
    <property type="entry name" value="TatA/B/E"/>
</dbReference>
<evidence type="ECO:0000256" key="2">
    <source>
        <dbReference type="ARBA" id="ARBA00022448"/>
    </source>
</evidence>
<evidence type="ECO:0000256" key="1">
    <source>
        <dbReference type="ARBA" id="ARBA00004167"/>
    </source>
</evidence>
<comment type="caution">
    <text evidence="9">The sequence shown here is derived from an EMBL/GenBank/DDBJ whole genome shotgun (WGS) entry which is preliminary data.</text>
</comment>
<dbReference type="EMBL" id="JBHSZQ010000047">
    <property type="protein sequence ID" value="MFC7126896.1"/>
    <property type="molecule type" value="Genomic_DNA"/>
</dbReference>
<evidence type="ECO:0000256" key="8">
    <source>
        <dbReference type="SAM" id="Phobius"/>
    </source>
</evidence>
<reference evidence="9 10" key="1">
    <citation type="journal article" date="2014" name="Int. J. Syst. Evol. Microbiol.">
        <title>Complete genome sequence of Corynebacterium casei LMG S-19264T (=DSM 44701T), isolated from a smear-ripened cheese.</title>
        <authorList>
            <consortium name="US DOE Joint Genome Institute (JGI-PGF)"/>
            <person name="Walter F."/>
            <person name="Albersmeier A."/>
            <person name="Kalinowski J."/>
            <person name="Ruckert C."/>
        </authorList>
    </citation>
    <scope>NUCLEOTIDE SEQUENCE [LARGE SCALE GENOMIC DNA]</scope>
    <source>
        <strain evidence="9 10">CGMCC 4.7215</strain>
    </source>
</reference>
<organism evidence="9 10">
    <name type="scientific">Halovenus rubra</name>
    <dbReference type="NCBI Taxonomy" id="869890"/>
    <lineage>
        <taxon>Archaea</taxon>
        <taxon>Methanobacteriati</taxon>
        <taxon>Methanobacteriota</taxon>
        <taxon>Stenosarchaea group</taxon>
        <taxon>Halobacteria</taxon>
        <taxon>Halobacteriales</taxon>
        <taxon>Haloarculaceae</taxon>
        <taxon>Halovenus</taxon>
    </lineage>
</organism>
<gene>
    <name evidence="9" type="ORF">ACFQJ7_12830</name>
</gene>
<keyword evidence="5 8" id="KW-1133">Transmembrane helix</keyword>
<dbReference type="AlphaFoldDB" id="A0ABD5X6N2"/>
<evidence type="ECO:0000256" key="4">
    <source>
        <dbReference type="ARBA" id="ARBA00022927"/>
    </source>
</evidence>
<dbReference type="Gene3D" id="1.20.5.3310">
    <property type="match status" value="1"/>
</dbReference>
<evidence type="ECO:0000256" key="6">
    <source>
        <dbReference type="ARBA" id="ARBA00023010"/>
    </source>
</evidence>
<protein>
    <submittedName>
        <fullName evidence="9">Twin-arginine translocase TatA/TatE family subunit</fullName>
    </submittedName>
</protein>
<evidence type="ECO:0000313" key="9">
    <source>
        <dbReference type="EMBL" id="MFC7126896.1"/>
    </source>
</evidence>
<keyword evidence="3 8" id="KW-0812">Transmembrane</keyword>
<name>A0ABD5X6N2_9EURY</name>
<keyword evidence="7 8" id="KW-0472">Membrane</keyword>
<accession>A0ABD5X6N2</accession>
<dbReference type="RefSeq" id="WP_267637260.1">
    <property type="nucleotide sequence ID" value="NZ_JAODIY010000009.1"/>
</dbReference>
<evidence type="ECO:0000256" key="3">
    <source>
        <dbReference type="ARBA" id="ARBA00022692"/>
    </source>
</evidence>
<evidence type="ECO:0000313" key="10">
    <source>
        <dbReference type="Proteomes" id="UP001596414"/>
    </source>
</evidence>
<dbReference type="Pfam" id="PF02416">
    <property type="entry name" value="TatA_B_E"/>
    <property type="match status" value="1"/>
</dbReference>
<dbReference type="GO" id="GO:0015031">
    <property type="term" value="P:protein transport"/>
    <property type="evidence" value="ECO:0007669"/>
    <property type="project" value="UniProtKB-KW"/>
</dbReference>
<evidence type="ECO:0000256" key="7">
    <source>
        <dbReference type="ARBA" id="ARBA00023136"/>
    </source>
</evidence>
<evidence type="ECO:0000256" key="5">
    <source>
        <dbReference type="ARBA" id="ARBA00022989"/>
    </source>
</evidence>
<proteinExistence type="predicted"/>
<comment type="subcellular location">
    <subcellularLocation>
        <location evidence="1">Membrane</location>
        <topology evidence="1">Single-pass membrane protein</topology>
    </subcellularLocation>
</comment>
<feature type="transmembrane region" description="Helical" evidence="8">
    <location>
        <begin position="6"/>
        <end position="27"/>
    </location>
</feature>
<keyword evidence="2" id="KW-0813">Transport</keyword>